<sequence>MTPRERAAYHRWEVSQRRKNKVYYTNKRQKFLKTLYAPEVLDIYGTNDVEQSLNFIHQLQNYQENEISNITINFRQNRILKAAALVIIFSIAERLIIDFKKSITLILPNNREAPGVIKTLRRSGLIELCQNKVSKNQFDKKYLPIVSSNGGRFREEIIDFIVKKIYKDMPPTLENIYADAIQEAINNVTAHAYLGKNDHIIKRWWLLCEVIGDQLFLVIYDAGIGIPKSLEIHLTQKDLDFTQPESIAELQKHYNEYPELNQHYTSFEQMFSVLQNATLPKVFPDEWKIYLAMIGDFTRKTGKDELKHGQGSKSIKALVSTNDNGVLWIFSGLGRVKFIDDALTPKLVCLPKHLTGTLIQWNIKVKT</sequence>
<dbReference type="InterPro" id="IPR036890">
    <property type="entry name" value="HATPase_C_sf"/>
</dbReference>
<organism evidence="1 2">
    <name type="scientific">Neisseria subflava</name>
    <dbReference type="NCBI Taxonomy" id="28449"/>
    <lineage>
        <taxon>Bacteria</taxon>
        <taxon>Pseudomonadati</taxon>
        <taxon>Pseudomonadota</taxon>
        <taxon>Betaproteobacteria</taxon>
        <taxon>Neisseriales</taxon>
        <taxon>Neisseriaceae</taxon>
        <taxon>Neisseria</taxon>
    </lineage>
</organism>
<name>A0A9X9HX19_NEISU</name>
<dbReference type="Proteomes" id="UP001057305">
    <property type="component" value="Chromosome"/>
</dbReference>
<proteinExistence type="predicted"/>
<accession>A0A9X9HX19</accession>
<protein>
    <submittedName>
        <fullName evidence="1">Uncharacterized protein</fullName>
    </submittedName>
</protein>
<evidence type="ECO:0000313" key="2">
    <source>
        <dbReference type="Proteomes" id="UP001057305"/>
    </source>
</evidence>
<gene>
    <name evidence="1" type="ORF">KCG56_09020</name>
</gene>
<evidence type="ECO:0000313" key="1">
    <source>
        <dbReference type="EMBL" id="UTG71489.1"/>
    </source>
</evidence>
<dbReference type="SUPFAM" id="SSF55874">
    <property type="entry name" value="ATPase domain of HSP90 chaperone/DNA topoisomerase II/histidine kinase"/>
    <property type="match status" value="1"/>
</dbReference>
<dbReference type="EMBL" id="CP073116">
    <property type="protein sequence ID" value="UTG71489.1"/>
    <property type="molecule type" value="Genomic_DNA"/>
</dbReference>
<dbReference type="AlphaFoldDB" id="A0A9X9HX19"/>
<dbReference type="RefSeq" id="WP_254321216.1">
    <property type="nucleotide sequence ID" value="NZ_CP073116.1"/>
</dbReference>
<reference evidence="1" key="1">
    <citation type="submission" date="2021-04" db="EMBL/GenBank/DDBJ databases">
        <title>Characterizing Neisseria spp. as novel respiratory pathobionts in bronchiectasis.</title>
        <authorList>
            <person name="Li L."/>
            <person name="Mac Aogain M."/>
            <person name="Xu T."/>
            <person name="Jaggi T.K."/>
            <person name="Chan L.Y."/>
            <person name="Keir H.R."/>
            <person name="Dicker A.J."/>
            <person name="Qu J."/>
            <person name="Liu Y."/>
            <person name="Chen H.S."/>
            <person name="Koh M.S."/>
            <person name="Ong T.H."/>
            <person name="Lim A.Y.H."/>
            <person name="Abisheganaden J."/>
            <person name="Low T.B."/>
            <person name="Oliver B.G."/>
            <person name="Tan N.S."/>
            <person name="Fang M."/>
            <person name="Chalmers J.D."/>
            <person name="Chotirmall S.H."/>
        </authorList>
    </citation>
    <scope>NUCLEOTIDE SEQUENCE</scope>
    <source>
        <strain evidence="1">TT0073</strain>
    </source>
</reference>